<dbReference type="InterPro" id="IPR036909">
    <property type="entry name" value="Cyt_c-like_dom_sf"/>
</dbReference>
<dbReference type="PROSITE" id="PS51257">
    <property type="entry name" value="PROKAR_LIPOPROTEIN"/>
    <property type="match status" value="1"/>
</dbReference>
<dbReference type="SUPFAM" id="SSF46626">
    <property type="entry name" value="Cytochrome c"/>
    <property type="match status" value="1"/>
</dbReference>
<evidence type="ECO:0000256" key="5">
    <source>
        <dbReference type="SAM" id="SignalP"/>
    </source>
</evidence>
<dbReference type="GO" id="GO:0046872">
    <property type="term" value="F:metal ion binding"/>
    <property type="evidence" value="ECO:0007669"/>
    <property type="project" value="UniProtKB-KW"/>
</dbReference>
<reference evidence="7 8" key="1">
    <citation type="journal article" date="2016" name="Int. J. Syst. Evol. Microbiol.">
        <title>Panacibacter ginsenosidivorans gen. nov., sp. nov., with ginsenoside converting activity isolated from soil of a ginseng field.</title>
        <authorList>
            <person name="Siddiqi M.Z."/>
            <person name="Muhammad Shafi S."/>
            <person name="Choi K.D."/>
            <person name="Im W.T."/>
        </authorList>
    </citation>
    <scope>NUCLEOTIDE SEQUENCE [LARGE SCALE GENOMIC DNA]</scope>
    <source>
        <strain evidence="7 8">Gsoil1550</strain>
    </source>
</reference>
<keyword evidence="2 4" id="KW-0479">Metal-binding</keyword>
<keyword evidence="1 4" id="KW-0349">Heme</keyword>
<dbReference type="Gene3D" id="1.10.760.10">
    <property type="entry name" value="Cytochrome c-like domain"/>
    <property type="match status" value="1"/>
</dbReference>
<dbReference type="PANTHER" id="PTHR35008:SF4">
    <property type="entry name" value="BLL4482 PROTEIN"/>
    <property type="match status" value="1"/>
</dbReference>
<evidence type="ECO:0000313" key="8">
    <source>
        <dbReference type="Proteomes" id="UP000321533"/>
    </source>
</evidence>
<dbReference type="PROSITE" id="PS51007">
    <property type="entry name" value="CYTC"/>
    <property type="match status" value="1"/>
</dbReference>
<keyword evidence="5" id="KW-0732">Signal</keyword>
<sequence length="199" mass="21756">MKKITILVAALVVIAGAAIFVSCSSNAETKTAVEFNTSNFTAEQINHGKYLVTMMGCDDCHSPKVFGPNGPEVDLSRRFSGHPSDAVLPAADTSQLKSWMLFAPDLTAYVGPWGTSFSANLTSDSTGIGNWKFDQFKKALREGKYKGLDGTRPLMPPMPWQQYKNLSDEDLRDIFAFLKSTTPVKNLVPAYIPPVTAMK</sequence>
<dbReference type="Proteomes" id="UP000321533">
    <property type="component" value="Chromosome"/>
</dbReference>
<proteinExistence type="predicted"/>
<evidence type="ECO:0000259" key="6">
    <source>
        <dbReference type="PROSITE" id="PS51007"/>
    </source>
</evidence>
<dbReference type="AlphaFoldDB" id="A0A5B8V5Q0"/>
<dbReference type="GO" id="GO:0020037">
    <property type="term" value="F:heme binding"/>
    <property type="evidence" value="ECO:0007669"/>
    <property type="project" value="InterPro"/>
</dbReference>
<protein>
    <submittedName>
        <fullName evidence="7">Cytochrome c</fullName>
    </submittedName>
</protein>
<keyword evidence="8" id="KW-1185">Reference proteome</keyword>
<dbReference type="EMBL" id="CP042435">
    <property type="protein sequence ID" value="QEC66797.1"/>
    <property type="molecule type" value="Genomic_DNA"/>
</dbReference>
<feature type="domain" description="Cytochrome c" evidence="6">
    <location>
        <begin position="43"/>
        <end position="182"/>
    </location>
</feature>
<evidence type="ECO:0000256" key="2">
    <source>
        <dbReference type="ARBA" id="ARBA00022723"/>
    </source>
</evidence>
<organism evidence="7 8">
    <name type="scientific">Panacibacter ginsenosidivorans</name>
    <dbReference type="NCBI Taxonomy" id="1813871"/>
    <lineage>
        <taxon>Bacteria</taxon>
        <taxon>Pseudomonadati</taxon>
        <taxon>Bacteroidota</taxon>
        <taxon>Chitinophagia</taxon>
        <taxon>Chitinophagales</taxon>
        <taxon>Chitinophagaceae</taxon>
        <taxon>Panacibacter</taxon>
    </lineage>
</organism>
<evidence type="ECO:0000256" key="3">
    <source>
        <dbReference type="ARBA" id="ARBA00023004"/>
    </source>
</evidence>
<feature type="signal peptide" evidence="5">
    <location>
        <begin position="1"/>
        <end position="27"/>
    </location>
</feature>
<gene>
    <name evidence="7" type="ORF">FRZ67_05575</name>
</gene>
<dbReference type="KEGG" id="pgin:FRZ67_05575"/>
<dbReference type="InterPro" id="IPR051459">
    <property type="entry name" value="Cytochrome_c-type_DH"/>
</dbReference>
<name>A0A5B8V5Q0_9BACT</name>
<dbReference type="InterPro" id="IPR009056">
    <property type="entry name" value="Cyt_c-like_dom"/>
</dbReference>
<dbReference type="Pfam" id="PF00034">
    <property type="entry name" value="Cytochrom_C"/>
    <property type="match status" value="1"/>
</dbReference>
<evidence type="ECO:0000313" key="7">
    <source>
        <dbReference type="EMBL" id="QEC66797.1"/>
    </source>
</evidence>
<evidence type="ECO:0000256" key="1">
    <source>
        <dbReference type="ARBA" id="ARBA00022617"/>
    </source>
</evidence>
<keyword evidence="3 4" id="KW-0408">Iron</keyword>
<dbReference type="RefSeq" id="WP_147188597.1">
    <property type="nucleotide sequence ID" value="NZ_CP042435.1"/>
</dbReference>
<feature type="chain" id="PRO_5022771344" evidence="5">
    <location>
        <begin position="28"/>
        <end position="199"/>
    </location>
</feature>
<dbReference type="GO" id="GO:0009055">
    <property type="term" value="F:electron transfer activity"/>
    <property type="evidence" value="ECO:0007669"/>
    <property type="project" value="InterPro"/>
</dbReference>
<accession>A0A5B8V5Q0</accession>
<evidence type="ECO:0000256" key="4">
    <source>
        <dbReference type="PROSITE-ProRule" id="PRU00433"/>
    </source>
</evidence>
<dbReference type="OrthoDB" id="9809720at2"/>
<dbReference type="PANTHER" id="PTHR35008">
    <property type="entry name" value="BLL4482 PROTEIN-RELATED"/>
    <property type="match status" value="1"/>
</dbReference>